<dbReference type="RefSeq" id="WP_116269304.1">
    <property type="nucleotide sequence ID" value="NZ_BGZJ01000001.1"/>
</dbReference>
<evidence type="ECO:0000313" key="2">
    <source>
        <dbReference type="EMBL" id="GBO92777.1"/>
    </source>
</evidence>
<feature type="region of interest" description="Disordered" evidence="1">
    <location>
        <begin position="59"/>
        <end position="79"/>
    </location>
</feature>
<dbReference type="Proteomes" id="UP000266091">
    <property type="component" value="Unassembled WGS sequence"/>
</dbReference>
<dbReference type="AlphaFoldDB" id="A0A388S947"/>
<evidence type="ECO:0000256" key="1">
    <source>
        <dbReference type="SAM" id="MobiDB-lite"/>
    </source>
</evidence>
<protein>
    <submittedName>
        <fullName evidence="2">Uncharacterized protein</fullName>
    </submittedName>
</protein>
<sequence>MAMKIISPKFFGEQLSLGAFRDVSNVDLLSLTRIPVPLLKRFCNCKGIPFPLDSKEEREQRAGVAADEGVGQSAETEKAGNGLTGEEILGVMEQHPALADVVNAVAVADTIPSDELHTKSAKEIVEANLKLSAKRHGWGSSQGGELSGIQLKVLNRIIFGVNLGGRPRKTV</sequence>
<keyword evidence="3" id="KW-1185">Reference proteome</keyword>
<accession>A0A388S947</accession>
<name>A0A388S947_9BURK</name>
<reference evidence="2 3" key="1">
    <citation type="journal article" date="2018" name="Int. J. Syst. Evol. Microbiol.">
        <title>Mesosutterella multiformis gen. nov., sp. nov., a member of the family Sutterellaceae and Sutterella megalosphaeroides sp. nov., isolated from human faeces.</title>
        <authorList>
            <person name="Sakamoto M."/>
            <person name="Ikeyama N."/>
            <person name="Kunihiro T."/>
            <person name="Iino T."/>
            <person name="Yuki M."/>
            <person name="Ohkuma M."/>
        </authorList>
    </citation>
    <scope>NUCLEOTIDE SEQUENCE [LARGE SCALE GENOMIC DNA]</scope>
    <source>
        <strain evidence="2 3">4NBBH2</strain>
    </source>
</reference>
<proteinExistence type="predicted"/>
<organism evidence="2 3">
    <name type="scientific">Mesosutterella multiformis</name>
    <dbReference type="NCBI Taxonomy" id="2259133"/>
    <lineage>
        <taxon>Bacteria</taxon>
        <taxon>Pseudomonadati</taxon>
        <taxon>Pseudomonadota</taxon>
        <taxon>Betaproteobacteria</taxon>
        <taxon>Burkholderiales</taxon>
        <taxon>Sutterellaceae</taxon>
        <taxon>Mesosutterella</taxon>
    </lineage>
</organism>
<comment type="caution">
    <text evidence="2">The sequence shown here is derived from an EMBL/GenBank/DDBJ whole genome shotgun (WGS) entry which is preliminary data.</text>
</comment>
<evidence type="ECO:0000313" key="3">
    <source>
        <dbReference type="Proteomes" id="UP000266091"/>
    </source>
</evidence>
<dbReference type="EMBL" id="BGZJ01000001">
    <property type="protein sequence ID" value="GBO92777.1"/>
    <property type="molecule type" value="Genomic_DNA"/>
</dbReference>
<gene>
    <name evidence="2" type="ORF">MESMUL_01310</name>
</gene>